<keyword evidence="2" id="KW-1185">Reference proteome</keyword>
<sequence>VAKNSSVTQVTDFQGLRPLYHCITSSRCKEMVWYLVKNDATDDRSACPFSANELHAMVTAGFPGN</sequence>
<comment type="caution">
    <text evidence="1">The sequence shown here is derived from an EMBL/GenBank/DDBJ whole genome shotgun (WGS) entry which is preliminary data.</text>
</comment>
<feature type="non-terminal residue" evidence="1">
    <location>
        <position position="1"/>
    </location>
</feature>
<dbReference type="EMBL" id="LXQA011255577">
    <property type="protein sequence ID" value="MCI90838.1"/>
    <property type="molecule type" value="Genomic_DNA"/>
</dbReference>
<dbReference type="AlphaFoldDB" id="A0A392VR08"/>
<name>A0A392VR08_9FABA</name>
<protein>
    <submittedName>
        <fullName evidence="1">Ankyrin repeat protein</fullName>
    </submittedName>
</protein>
<evidence type="ECO:0000313" key="1">
    <source>
        <dbReference type="EMBL" id="MCI90838.1"/>
    </source>
</evidence>
<proteinExistence type="predicted"/>
<dbReference type="Proteomes" id="UP000265520">
    <property type="component" value="Unassembled WGS sequence"/>
</dbReference>
<accession>A0A392VR08</accession>
<evidence type="ECO:0000313" key="2">
    <source>
        <dbReference type="Proteomes" id="UP000265520"/>
    </source>
</evidence>
<reference evidence="1 2" key="1">
    <citation type="journal article" date="2018" name="Front. Plant Sci.">
        <title>Red Clover (Trifolium pratense) and Zigzag Clover (T. medium) - A Picture of Genomic Similarities and Differences.</title>
        <authorList>
            <person name="Dluhosova J."/>
            <person name="Istvanek J."/>
            <person name="Nedelnik J."/>
            <person name="Repkova J."/>
        </authorList>
    </citation>
    <scope>NUCLEOTIDE SEQUENCE [LARGE SCALE GENOMIC DNA]</scope>
    <source>
        <strain evidence="2">cv. 10/8</strain>
        <tissue evidence="1">Leaf</tissue>
    </source>
</reference>
<organism evidence="1 2">
    <name type="scientific">Trifolium medium</name>
    <dbReference type="NCBI Taxonomy" id="97028"/>
    <lineage>
        <taxon>Eukaryota</taxon>
        <taxon>Viridiplantae</taxon>
        <taxon>Streptophyta</taxon>
        <taxon>Embryophyta</taxon>
        <taxon>Tracheophyta</taxon>
        <taxon>Spermatophyta</taxon>
        <taxon>Magnoliopsida</taxon>
        <taxon>eudicotyledons</taxon>
        <taxon>Gunneridae</taxon>
        <taxon>Pentapetalae</taxon>
        <taxon>rosids</taxon>
        <taxon>fabids</taxon>
        <taxon>Fabales</taxon>
        <taxon>Fabaceae</taxon>
        <taxon>Papilionoideae</taxon>
        <taxon>50 kb inversion clade</taxon>
        <taxon>NPAAA clade</taxon>
        <taxon>Hologalegina</taxon>
        <taxon>IRL clade</taxon>
        <taxon>Trifolieae</taxon>
        <taxon>Trifolium</taxon>
    </lineage>
</organism>